<evidence type="ECO:0000256" key="2">
    <source>
        <dbReference type="SAM" id="SignalP"/>
    </source>
</evidence>
<sequence length="173" mass="18854">MKLKGFLLIVSVLVSGFAFSQQNIFDAARFGTIDDVKELIAKNPDTINVVDASGYSPLTLACYRGNDEVAIFLASKVEDIDGESKYGTPLMAAVYKNREAVVKVLLEHGADPNLADANGTSPLHYAIIMRNKTIIKQLVEANADTSTKDNRGNTAIDYANMTQDEEIINLIVK</sequence>
<dbReference type="RefSeq" id="WP_129761311.1">
    <property type="nucleotide sequence ID" value="NZ_BAAAGF010000004.1"/>
</dbReference>
<feature type="signal peptide" evidence="2">
    <location>
        <begin position="1"/>
        <end position="20"/>
    </location>
</feature>
<dbReference type="InterPro" id="IPR039323">
    <property type="entry name" value="ANKRD_45/46/60"/>
</dbReference>
<dbReference type="PROSITE" id="PS50297">
    <property type="entry name" value="ANK_REP_REGION"/>
    <property type="match status" value="2"/>
</dbReference>
<dbReference type="EMBL" id="BAAAGF010000004">
    <property type="protein sequence ID" value="GAA0748354.1"/>
    <property type="molecule type" value="Genomic_DNA"/>
</dbReference>
<dbReference type="Gene3D" id="1.25.40.20">
    <property type="entry name" value="Ankyrin repeat-containing domain"/>
    <property type="match status" value="1"/>
</dbReference>
<feature type="chain" id="PRO_5047199529" evidence="2">
    <location>
        <begin position="21"/>
        <end position="173"/>
    </location>
</feature>
<organism evidence="3 4">
    <name type="scientific">Gaetbulibacter jejuensis</name>
    <dbReference type="NCBI Taxonomy" id="584607"/>
    <lineage>
        <taxon>Bacteria</taxon>
        <taxon>Pseudomonadati</taxon>
        <taxon>Bacteroidota</taxon>
        <taxon>Flavobacteriia</taxon>
        <taxon>Flavobacteriales</taxon>
        <taxon>Flavobacteriaceae</taxon>
        <taxon>Gaetbulibacter</taxon>
    </lineage>
</organism>
<keyword evidence="4" id="KW-1185">Reference proteome</keyword>
<dbReference type="InterPro" id="IPR036770">
    <property type="entry name" value="Ankyrin_rpt-contain_sf"/>
</dbReference>
<evidence type="ECO:0000256" key="1">
    <source>
        <dbReference type="PROSITE-ProRule" id="PRU00023"/>
    </source>
</evidence>
<reference evidence="3 4" key="1">
    <citation type="journal article" date="2019" name="Int. J. Syst. Evol. Microbiol.">
        <title>The Global Catalogue of Microorganisms (GCM) 10K type strain sequencing project: providing services to taxonomists for standard genome sequencing and annotation.</title>
        <authorList>
            <consortium name="The Broad Institute Genomics Platform"/>
            <consortium name="The Broad Institute Genome Sequencing Center for Infectious Disease"/>
            <person name="Wu L."/>
            <person name="Ma J."/>
        </authorList>
    </citation>
    <scope>NUCLEOTIDE SEQUENCE [LARGE SCALE GENOMIC DNA]</scope>
    <source>
        <strain evidence="3 4">JCM 15976</strain>
    </source>
</reference>
<dbReference type="Pfam" id="PF12796">
    <property type="entry name" value="Ank_2"/>
    <property type="match status" value="1"/>
</dbReference>
<dbReference type="PROSITE" id="PS50088">
    <property type="entry name" value="ANK_REPEAT"/>
    <property type="match status" value="2"/>
</dbReference>
<name>A0ABN1JWZ3_9FLAO</name>
<feature type="repeat" description="ANK" evidence="1">
    <location>
        <begin position="85"/>
        <end position="117"/>
    </location>
</feature>
<dbReference type="Proteomes" id="UP001500736">
    <property type="component" value="Unassembled WGS sequence"/>
</dbReference>
<gene>
    <name evidence="3" type="ORF">GCM10009431_26820</name>
</gene>
<dbReference type="PRINTS" id="PR01415">
    <property type="entry name" value="ANKYRIN"/>
</dbReference>
<evidence type="ECO:0000313" key="3">
    <source>
        <dbReference type="EMBL" id="GAA0748354.1"/>
    </source>
</evidence>
<dbReference type="PANTHER" id="PTHR22677:SF4">
    <property type="entry name" value="USHER SYNDROME TYPE-1G PROTEIN-LIKE PROTEIN"/>
    <property type="match status" value="1"/>
</dbReference>
<keyword evidence="1" id="KW-0040">ANK repeat</keyword>
<protein>
    <submittedName>
        <fullName evidence="3">Ankyrin repeat domain-containing protein</fullName>
    </submittedName>
</protein>
<dbReference type="Pfam" id="PF00023">
    <property type="entry name" value="Ank"/>
    <property type="match status" value="1"/>
</dbReference>
<dbReference type="SUPFAM" id="SSF48403">
    <property type="entry name" value="Ankyrin repeat"/>
    <property type="match status" value="1"/>
</dbReference>
<evidence type="ECO:0000313" key="4">
    <source>
        <dbReference type="Proteomes" id="UP001500736"/>
    </source>
</evidence>
<dbReference type="InterPro" id="IPR002110">
    <property type="entry name" value="Ankyrin_rpt"/>
</dbReference>
<comment type="caution">
    <text evidence="3">The sequence shown here is derived from an EMBL/GenBank/DDBJ whole genome shotgun (WGS) entry which is preliminary data.</text>
</comment>
<proteinExistence type="predicted"/>
<dbReference type="SMART" id="SM00248">
    <property type="entry name" value="ANK"/>
    <property type="match status" value="3"/>
</dbReference>
<keyword evidence="2" id="KW-0732">Signal</keyword>
<dbReference type="PANTHER" id="PTHR22677">
    <property type="entry name" value="ANKYRIN REPEAT DOMAIN-CONTAINING PROTEIN 60"/>
    <property type="match status" value="1"/>
</dbReference>
<accession>A0ABN1JWZ3</accession>
<feature type="repeat" description="ANK" evidence="1">
    <location>
        <begin position="118"/>
        <end position="150"/>
    </location>
</feature>